<name>A0ABY7JR05_9FIRM</name>
<feature type="transmembrane region" description="Helical" evidence="1">
    <location>
        <begin position="223"/>
        <end position="241"/>
    </location>
</feature>
<feature type="domain" description="CAAX prenyl protease 2/Lysostaphin resistance protein A-like" evidence="2">
    <location>
        <begin position="127"/>
        <end position="219"/>
    </location>
</feature>
<feature type="transmembrane region" description="Helical" evidence="1">
    <location>
        <begin position="190"/>
        <end position="211"/>
    </location>
</feature>
<organism evidence="3 4">
    <name type="scientific">Peptostreptococcus equinus</name>
    <dbReference type="NCBI Taxonomy" id="3003601"/>
    <lineage>
        <taxon>Bacteria</taxon>
        <taxon>Bacillati</taxon>
        <taxon>Bacillota</taxon>
        <taxon>Clostridia</taxon>
        <taxon>Peptostreptococcales</taxon>
        <taxon>Peptostreptococcaceae</taxon>
        <taxon>Peptostreptococcus</taxon>
    </lineage>
</organism>
<dbReference type="Pfam" id="PF02517">
    <property type="entry name" value="Rce1-like"/>
    <property type="match status" value="1"/>
</dbReference>
<evidence type="ECO:0000259" key="2">
    <source>
        <dbReference type="Pfam" id="PF02517"/>
    </source>
</evidence>
<reference evidence="3" key="1">
    <citation type="submission" date="2022-12" db="EMBL/GenBank/DDBJ databases">
        <title>Peptostreptococcus.</title>
        <authorList>
            <person name="Lee S.H."/>
        </authorList>
    </citation>
    <scope>NUCLEOTIDE SEQUENCE</scope>
    <source>
        <strain evidence="3">CBA3647</strain>
    </source>
</reference>
<feature type="transmembrane region" description="Helical" evidence="1">
    <location>
        <begin position="158"/>
        <end position="178"/>
    </location>
</feature>
<evidence type="ECO:0000313" key="4">
    <source>
        <dbReference type="Proteomes" id="UP001164187"/>
    </source>
</evidence>
<keyword evidence="4" id="KW-1185">Reference proteome</keyword>
<dbReference type="PANTHER" id="PTHR39430:SF1">
    <property type="entry name" value="PROTEASE"/>
    <property type="match status" value="1"/>
</dbReference>
<dbReference type="PANTHER" id="PTHR39430">
    <property type="entry name" value="MEMBRANE-ASSOCIATED PROTEASE-RELATED"/>
    <property type="match status" value="1"/>
</dbReference>
<feature type="transmembrane region" description="Helical" evidence="1">
    <location>
        <begin position="89"/>
        <end position="112"/>
    </location>
</feature>
<dbReference type="InterPro" id="IPR003675">
    <property type="entry name" value="Rce1/LyrA-like_dom"/>
</dbReference>
<dbReference type="RefSeq" id="WP_269311075.1">
    <property type="nucleotide sequence ID" value="NZ_CP114052.1"/>
</dbReference>
<feature type="transmembrane region" description="Helical" evidence="1">
    <location>
        <begin position="12"/>
        <end position="29"/>
    </location>
</feature>
<sequence>MKHIKEILRNNLLWIWFLGFFLLIGGEIISDICGPIKLPFFDKDFNEIFNAYINFWGIWFFTIIYLIIFKRKNLSVLNSLKYNTSGNNIKNLFFGFLLGLILNVLCILVAYLNGDFQLYFFKFQPIQLFILFEAVFVQSSAEELICRGFLYQRIKSRYNSKILAIISNSLFFAAIHLGNDGISPIGFLDLFLTGILFSLFVYYFDSLWMAMACHTTWNFSQNIIFGLPNSGLLSQYSIFMMNKNSLKNSFAFDKIFGVEGTIMSVTIISLSCIFIYFYFKKFKSNEL</sequence>
<accession>A0ABY7JR05</accession>
<dbReference type="Proteomes" id="UP001164187">
    <property type="component" value="Chromosome"/>
</dbReference>
<keyword evidence="1" id="KW-1133">Transmembrane helix</keyword>
<keyword evidence="1" id="KW-0812">Transmembrane</keyword>
<protein>
    <submittedName>
        <fullName evidence="3">Type II CAAX endopeptidase family protein</fullName>
    </submittedName>
</protein>
<proteinExistence type="predicted"/>
<feature type="transmembrane region" description="Helical" evidence="1">
    <location>
        <begin position="261"/>
        <end position="279"/>
    </location>
</feature>
<dbReference type="EMBL" id="CP114052">
    <property type="protein sequence ID" value="WAW14400.1"/>
    <property type="molecule type" value="Genomic_DNA"/>
</dbReference>
<evidence type="ECO:0000313" key="3">
    <source>
        <dbReference type="EMBL" id="WAW14400.1"/>
    </source>
</evidence>
<gene>
    <name evidence="3" type="ORF">O0R46_07285</name>
</gene>
<evidence type="ECO:0000256" key="1">
    <source>
        <dbReference type="SAM" id="Phobius"/>
    </source>
</evidence>
<feature type="transmembrane region" description="Helical" evidence="1">
    <location>
        <begin position="49"/>
        <end position="68"/>
    </location>
</feature>
<keyword evidence="1" id="KW-0472">Membrane</keyword>